<evidence type="ECO:0000256" key="7">
    <source>
        <dbReference type="ARBA" id="ARBA00023136"/>
    </source>
</evidence>
<comment type="similarity">
    <text evidence="2 8">Belongs to the CorA metal ion transporter (MIT) (TC 1.A.35) family.</text>
</comment>
<comment type="function">
    <text evidence="8">Mediates influx of magnesium ions.</text>
</comment>
<accession>A0A831QRF9</accession>
<evidence type="ECO:0000256" key="2">
    <source>
        <dbReference type="ARBA" id="ARBA00009765"/>
    </source>
</evidence>
<dbReference type="SUPFAM" id="SSF144083">
    <property type="entry name" value="Magnesium transport protein CorA, transmembrane region"/>
    <property type="match status" value="1"/>
</dbReference>
<dbReference type="Gene3D" id="3.30.460.20">
    <property type="entry name" value="CorA soluble domain-like"/>
    <property type="match status" value="1"/>
</dbReference>
<dbReference type="Proteomes" id="UP000886191">
    <property type="component" value="Unassembled WGS sequence"/>
</dbReference>
<comment type="caution">
    <text evidence="9">The sequence shown here is derived from an EMBL/GenBank/DDBJ whole genome shotgun (WGS) entry which is preliminary data.</text>
</comment>
<comment type="subcellular location">
    <subcellularLocation>
        <location evidence="1">Cell membrane</location>
        <topology evidence="1">Multi-pass membrane protein</topology>
    </subcellularLocation>
    <subcellularLocation>
        <location evidence="8">Membrane</location>
        <topology evidence="8">Multi-pass membrane protein</topology>
    </subcellularLocation>
</comment>
<dbReference type="InterPro" id="IPR045863">
    <property type="entry name" value="CorA_TM1_TM2"/>
</dbReference>
<dbReference type="GO" id="GO:0050897">
    <property type="term" value="F:cobalt ion binding"/>
    <property type="evidence" value="ECO:0007669"/>
    <property type="project" value="TreeGrafter"/>
</dbReference>
<dbReference type="InterPro" id="IPR002523">
    <property type="entry name" value="MgTranspt_CorA/ZnTranspt_ZntB"/>
</dbReference>
<proteinExistence type="inferred from homology"/>
<dbReference type="PANTHER" id="PTHR46494:SF1">
    <property type="entry name" value="CORA FAMILY METAL ION TRANSPORTER (EUROFUNG)"/>
    <property type="match status" value="1"/>
</dbReference>
<sequence length="363" mass="42093">MGKRKKIGKIIPKMPSRFAKQKGKAPGTITYMGRRENLKSIVNILDYNENGFNVSAPGNVDAIVSHKGPPLVSWIDIVGLSDEAFIAKIGERFGLNPLVMEDIVNTNQRPKIDEYDPYIFGVFKMLYINQDKELIGEHIALVLLDNCVLVFQELEYDVFTGVRDRVTKKFGRIRSRGSDYLFFALLDSIVDNYFAVLEYLNDKIEVLEEAVYADPSPEVAQKIQELKKEVLRIRRWVNPVKELINRLIDTDHPLIAKETKIFFRDVLDHSLEVNDSIQIYREMSMSLMEMYMSNMSNKMNEVMKVLTIMASIFIPLTFIAGIYGMNFDNMPELHYQYGYYVVWGVMISLFLGMLVYFRRKKWI</sequence>
<dbReference type="Pfam" id="PF01544">
    <property type="entry name" value="CorA"/>
    <property type="match status" value="1"/>
</dbReference>
<keyword evidence="8" id="KW-0406">Ion transport</keyword>
<dbReference type="GO" id="GO:0015095">
    <property type="term" value="F:magnesium ion transmembrane transporter activity"/>
    <property type="evidence" value="ECO:0007669"/>
    <property type="project" value="UniProtKB-UniRule"/>
</dbReference>
<keyword evidence="4 8" id="KW-1003">Cell membrane</keyword>
<evidence type="ECO:0000256" key="3">
    <source>
        <dbReference type="ARBA" id="ARBA00022448"/>
    </source>
</evidence>
<keyword evidence="6 8" id="KW-1133">Transmembrane helix</keyword>
<feature type="transmembrane region" description="Helical" evidence="8">
    <location>
        <begin position="305"/>
        <end position="325"/>
    </location>
</feature>
<evidence type="ECO:0000256" key="6">
    <source>
        <dbReference type="ARBA" id="ARBA00022989"/>
    </source>
</evidence>
<protein>
    <recommendedName>
        <fullName evidence="8">Magnesium transport protein CorA</fullName>
    </recommendedName>
</protein>
<dbReference type="GO" id="GO:0005886">
    <property type="term" value="C:plasma membrane"/>
    <property type="evidence" value="ECO:0007669"/>
    <property type="project" value="UniProtKB-SubCell"/>
</dbReference>
<evidence type="ECO:0000256" key="4">
    <source>
        <dbReference type="ARBA" id="ARBA00022475"/>
    </source>
</evidence>
<reference evidence="9" key="1">
    <citation type="journal article" date="2020" name="mSystems">
        <title>Genome- and Community-Level Interaction Insights into Carbon Utilization and Element Cycling Functions of Hydrothermarchaeota in Hydrothermal Sediment.</title>
        <authorList>
            <person name="Zhou Z."/>
            <person name="Liu Y."/>
            <person name="Xu W."/>
            <person name="Pan J."/>
            <person name="Luo Z.H."/>
            <person name="Li M."/>
        </authorList>
    </citation>
    <scope>NUCLEOTIDE SEQUENCE [LARGE SCALE GENOMIC DNA]</scope>
    <source>
        <strain evidence="9">HyVt-345</strain>
    </source>
</reference>
<evidence type="ECO:0000313" key="9">
    <source>
        <dbReference type="EMBL" id="HEA23345.1"/>
    </source>
</evidence>
<dbReference type="GO" id="GO:0015087">
    <property type="term" value="F:cobalt ion transmembrane transporter activity"/>
    <property type="evidence" value="ECO:0007669"/>
    <property type="project" value="UniProtKB-UniRule"/>
</dbReference>
<keyword evidence="3 8" id="KW-0813">Transport</keyword>
<organism evidence="9">
    <name type="scientific">Pricia antarctica</name>
    <dbReference type="NCBI Taxonomy" id="641691"/>
    <lineage>
        <taxon>Bacteria</taxon>
        <taxon>Pseudomonadati</taxon>
        <taxon>Bacteroidota</taxon>
        <taxon>Flavobacteriia</taxon>
        <taxon>Flavobacteriales</taxon>
        <taxon>Flavobacteriaceae</taxon>
        <taxon>Pricia</taxon>
    </lineage>
</organism>
<name>A0A831QRF9_9FLAO</name>
<keyword evidence="5 8" id="KW-0812">Transmembrane</keyword>
<keyword evidence="7 8" id="KW-0472">Membrane</keyword>
<gene>
    <name evidence="8 9" type="primary">corA</name>
    <name evidence="9" type="ORF">ENH87_20880</name>
</gene>
<keyword evidence="8" id="KW-0460">Magnesium</keyword>
<dbReference type="NCBIfam" id="TIGR00383">
    <property type="entry name" value="corA"/>
    <property type="match status" value="1"/>
</dbReference>
<dbReference type="EMBL" id="DRGL01000079">
    <property type="protein sequence ID" value="HEA23345.1"/>
    <property type="molecule type" value="Genomic_DNA"/>
</dbReference>
<dbReference type="PANTHER" id="PTHR46494">
    <property type="entry name" value="CORA FAMILY METAL ION TRANSPORTER (EUROFUNG)"/>
    <property type="match status" value="1"/>
</dbReference>
<dbReference type="InterPro" id="IPR004488">
    <property type="entry name" value="Mg/Co-transport_prot_CorA"/>
</dbReference>
<evidence type="ECO:0000256" key="1">
    <source>
        <dbReference type="ARBA" id="ARBA00004651"/>
    </source>
</evidence>
<dbReference type="Gene3D" id="1.20.58.340">
    <property type="entry name" value="Magnesium transport protein CorA, transmembrane region"/>
    <property type="match status" value="2"/>
</dbReference>
<dbReference type="GO" id="GO:0000287">
    <property type="term" value="F:magnesium ion binding"/>
    <property type="evidence" value="ECO:0007669"/>
    <property type="project" value="TreeGrafter"/>
</dbReference>
<feature type="transmembrane region" description="Helical" evidence="8">
    <location>
        <begin position="337"/>
        <end position="357"/>
    </location>
</feature>
<dbReference type="SUPFAM" id="SSF143865">
    <property type="entry name" value="CorA soluble domain-like"/>
    <property type="match status" value="1"/>
</dbReference>
<evidence type="ECO:0000256" key="8">
    <source>
        <dbReference type="RuleBase" id="RU362010"/>
    </source>
</evidence>
<dbReference type="InterPro" id="IPR045861">
    <property type="entry name" value="CorA_cytoplasmic_dom"/>
</dbReference>
<evidence type="ECO:0000256" key="5">
    <source>
        <dbReference type="ARBA" id="ARBA00022692"/>
    </source>
</evidence>
<dbReference type="AlphaFoldDB" id="A0A831QRF9"/>
<dbReference type="FunFam" id="1.20.58.340:FF:000012">
    <property type="entry name" value="Magnesium transport protein CorA"/>
    <property type="match status" value="1"/>
</dbReference>
<dbReference type="CDD" id="cd12828">
    <property type="entry name" value="TmCorA-like_1"/>
    <property type="match status" value="1"/>
</dbReference>